<feature type="region of interest" description="Disordered" evidence="2">
    <location>
        <begin position="241"/>
        <end position="262"/>
    </location>
</feature>
<dbReference type="AlphaFoldDB" id="A0A382A1Z9"/>
<dbReference type="Gene3D" id="1.10.12.10">
    <property type="entry name" value="Lyase 2-enoyl-coa Hydratase, Chain A, domain 2"/>
    <property type="match status" value="1"/>
</dbReference>
<dbReference type="InterPro" id="IPR029045">
    <property type="entry name" value="ClpP/crotonase-like_dom_sf"/>
</dbReference>
<evidence type="ECO:0000313" key="3">
    <source>
        <dbReference type="EMBL" id="SVA95251.1"/>
    </source>
</evidence>
<dbReference type="Gene3D" id="3.90.226.10">
    <property type="entry name" value="2-enoyl-CoA Hydratase, Chain A, domain 1"/>
    <property type="match status" value="1"/>
</dbReference>
<gene>
    <name evidence="3" type="ORF">METZ01_LOCUS148105</name>
</gene>
<protein>
    <recommendedName>
        <fullName evidence="4">Enoyl-CoA hydratase</fullName>
    </recommendedName>
</protein>
<reference evidence="3" key="1">
    <citation type="submission" date="2018-05" db="EMBL/GenBank/DDBJ databases">
        <authorList>
            <person name="Lanie J.A."/>
            <person name="Ng W.-L."/>
            <person name="Kazmierczak K.M."/>
            <person name="Andrzejewski T.M."/>
            <person name="Davidsen T.M."/>
            <person name="Wayne K.J."/>
            <person name="Tettelin H."/>
            <person name="Glass J.I."/>
            <person name="Rusch D."/>
            <person name="Podicherti R."/>
            <person name="Tsui H.-C.T."/>
            <person name="Winkler M.E."/>
        </authorList>
    </citation>
    <scope>NUCLEOTIDE SEQUENCE</scope>
</reference>
<feature type="compositionally biased region" description="Basic and acidic residues" evidence="2">
    <location>
        <begin position="251"/>
        <end position="262"/>
    </location>
</feature>
<dbReference type="CDD" id="cd06558">
    <property type="entry name" value="crotonase-like"/>
    <property type="match status" value="1"/>
</dbReference>
<sequence length="262" mass="28782">MTISTNTILYEKRDGVGYITLNRPDSMNALNRELSAGLREALAEVRDDSEVILGVLIGAGGRAFSAGMDLKERATLNAQGERQALDPRGAGSFVDMGVYKPLIAAIDGFCVAGGLEVSLQCDIRIATKKSEFGLPEPRWSILAGYGLHNLNRMIPLGESLYMQLTGSRINSDRAYNIGLIQDVVEDREQLIERVDKVAGEIKLCAPLAVQAIKQIVYQGRNLPVEYSQKLAIPISERISGTEDSIEGPKAFSEKRRPEWKMK</sequence>
<dbReference type="GO" id="GO:0003824">
    <property type="term" value="F:catalytic activity"/>
    <property type="evidence" value="ECO:0007669"/>
    <property type="project" value="InterPro"/>
</dbReference>
<dbReference type="InterPro" id="IPR014748">
    <property type="entry name" value="Enoyl-CoA_hydra_C"/>
</dbReference>
<dbReference type="PANTHER" id="PTHR43802:SF1">
    <property type="entry name" value="IP11341P-RELATED"/>
    <property type="match status" value="1"/>
</dbReference>
<name>A0A382A1Z9_9ZZZZ</name>
<comment type="similarity">
    <text evidence="1">Belongs to the enoyl-CoA hydratase/isomerase family.</text>
</comment>
<evidence type="ECO:0008006" key="4">
    <source>
        <dbReference type="Google" id="ProtNLM"/>
    </source>
</evidence>
<dbReference type="InterPro" id="IPR018376">
    <property type="entry name" value="Enoyl-CoA_hyd/isom_CS"/>
</dbReference>
<dbReference type="SUPFAM" id="SSF52096">
    <property type="entry name" value="ClpP/crotonase"/>
    <property type="match status" value="1"/>
</dbReference>
<organism evidence="3">
    <name type="scientific">marine metagenome</name>
    <dbReference type="NCBI Taxonomy" id="408172"/>
    <lineage>
        <taxon>unclassified sequences</taxon>
        <taxon>metagenomes</taxon>
        <taxon>ecological metagenomes</taxon>
    </lineage>
</organism>
<evidence type="ECO:0000256" key="1">
    <source>
        <dbReference type="ARBA" id="ARBA00005254"/>
    </source>
</evidence>
<accession>A0A382A1Z9</accession>
<dbReference type="InterPro" id="IPR001753">
    <property type="entry name" value="Enoyl-CoA_hydra/iso"/>
</dbReference>
<evidence type="ECO:0000256" key="2">
    <source>
        <dbReference type="SAM" id="MobiDB-lite"/>
    </source>
</evidence>
<proteinExistence type="inferred from homology"/>
<dbReference type="PANTHER" id="PTHR43802">
    <property type="entry name" value="ENOYL-COA HYDRATASE"/>
    <property type="match status" value="1"/>
</dbReference>
<dbReference type="EMBL" id="UINC01023488">
    <property type="protein sequence ID" value="SVA95251.1"/>
    <property type="molecule type" value="Genomic_DNA"/>
</dbReference>
<dbReference type="Pfam" id="PF00378">
    <property type="entry name" value="ECH_1"/>
    <property type="match status" value="1"/>
</dbReference>
<dbReference type="PROSITE" id="PS00166">
    <property type="entry name" value="ENOYL_COA_HYDRATASE"/>
    <property type="match status" value="1"/>
</dbReference>